<evidence type="ECO:0000256" key="2">
    <source>
        <dbReference type="ARBA" id="ARBA00007613"/>
    </source>
</evidence>
<evidence type="ECO:0000256" key="3">
    <source>
        <dbReference type="ARBA" id="ARBA00022448"/>
    </source>
</evidence>
<reference evidence="10 11" key="1">
    <citation type="submission" date="2020-12" db="EMBL/GenBank/DDBJ databases">
        <title>Pseudomonas schmalbachii sp. nov. isolated from millipede gut.</title>
        <authorList>
            <person name="Shelomi M."/>
        </authorList>
    </citation>
    <scope>NUCLEOTIDE SEQUENCE [LARGE SCALE GENOMIC DNA]</scope>
    <source>
        <strain evidence="10 11">Milli4</strain>
    </source>
</reference>
<evidence type="ECO:0000256" key="7">
    <source>
        <dbReference type="ARBA" id="ARBA00023237"/>
    </source>
</evidence>
<dbReference type="EMBL" id="JAELYA010000004">
    <property type="protein sequence ID" value="MBO3275890.1"/>
    <property type="molecule type" value="Genomic_DNA"/>
</dbReference>
<feature type="chain" id="PRO_5047487074" evidence="9">
    <location>
        <begin position="20"/>
        <end position="441"/>
    </location>
</feature>
<dbReference type="PANTHER" id="PTHR30026">
    <property type="entry name" value="OUTER MEMBRANE PROTEIN TOLC"/>
    <property type="match status" value="1"/>
</dbReference>
<keyword evidence="4" id="KW-1134">Transmembrane beta strand</keyword>
<dbReference type="InterPro" id="IPR003423">
    <property type="entry name" value="OMP_efflux"/>
</dbReference>
<comment type="similarity">
    <text evidence="2">Belongs to the outer membrane factor (OMF) (TC 1.B.17) family.</text>
</comment>
<dbReference type="InterPro" id="IPR010130">
    <property type="entry name" value="T1SS_OMP_TolC"/>
</dbReference>
<gene>
    <name evidence="10" type="ORF">JFY56_11710</name>
</gene>
<protein>
    <submittedName>
        <fullName evidence="10">TolC family outer membrane protein</fullName>
    </submittedName>
</protein>
<keyword evidence="11" id="KW-1185">Reference proteome</keyword>
<feature type="signal peptide" evidence="9">
    <location>
        <begin position="1"/>
        <end position="19"/>
    </location>
</feature>
<name>A0ABS3TQE8_9PSED</name>
<dbReference type="InterPro" id="IPR051906">
    <property type="entry name" value="TolC-like"/>
</dbReference>
<feature type="coiled-coil region" evidence="8">
    <location>
        <begin position="139"/>
        <end position="197"/>
    </location>
</feature>
<proteinExistence type="inferred from homology"/>
<keyword evidence="9" id="KW-0732">Signal</keyword>
<evidence type="ECO:0000256" key="6">
    <source>
        <dbReference type="ARBA" id="ARBA00023136"/>
    </source>
</evidence>
<evidence type="ECO:0000256" key="4">
    <source>
        <dbReference type="ARBA" id="ARBA00022452"/>
    </source>
</evidence>
<dbReference type="Gene3D" id="1.20.1600.10">
    <property type="entry name" value="Outer membrane efflux proteins (OEP)"/>
    <property type="match status" value="1"/>
</dbReference>
<evidence type="ECO:0000313" key="11">
    <source>
        <dbReference type="Proteomes" id="UP000669060"/>
    </source>
</evidence>
<evidence type="ECO:0000256" key="5">
    <source>
        <dbReference type="ARBA" id="ARBA00022692"/>
    </source>
</evidence>
<keyword evidence="3" id="KW-0813">Transport</keyword>
<sequence length="441" mass="48843">MARGCVLACLAGVALPVGAMDLKEAWDLLQYQGPIYQSAVHEKEAGQEYRTLGKAPLLPQINATAYDNEVNGTQEQGNIDNDLDYGSYGTALRLRQTVFDKRKMAEYRQGDHRTEYSNAVFDSKRQEAAISLAGRYFNVLLARESIELAKAKLKAFEEQYDLAARSQQLGEGTLTDVDDAIARRDLAQAELIEAEDNLLVARRLLQEYLGVLPESLSSLHEDFHTPPLQPDNLQDWLVRAKVDNPAIRASRYSVSVAEEEAKKARAGHWPTLDFVAGYTYGKSETISTIDQKNRYGSVGLELNIPIYSGGAVSAQSRQAVANRDKAEEDLNASREEVLSGTTREFHGVQSGAARIRALETAVRSSQKSIESSRKGFQAGTRTNVDILNAEEQYYTARRDLFEAKLRYLVSRLRLAASVGSLGDDDIALANGYLTAEREVRP</sequence>
<dbReference type="NCBIfam" id="TIGR01844">
    <property type="entry name" value="type_I_sec_TolC"/>
    <property type="match status" value="1"/>
</dbReference>
<evidence type="ECO:0000256" key="8">
    <source>
        <dbReference type="SAM" id="Coils"/>
    </source>
</evidence>
<keyword evidence="8" id="KW-0175">Coiled coil</keyword>
<organism evidence="10 11">
    <name type="scientific">Pseudomonas schmalbachii</name>
    <dbReference type="NCBI Taxonomy" id="2816993"/>
    <lineage>
        <taxon>Bacteria</taxon>
        <taxon>Pseudomonadati</taxon>
        <taxon>Pseudomonadota</taxon>
        <taxon>Gammaproteobacteria</taxon>
        <taxon>Pseudomonadales</taxon>
        <taxon>Pseudomonadaceae</taxon>
        <taxon>Pseudomonas</taxon>
    </lineage>
</organism>
<evidence type="ECO:0000256" key="9">
    <source>
        <dbReference type="SAM" id="SignalP"/>
    </source>
</evidence>
<keyword evidence="5" id="KW-0812">Transmembrane</keyword>
<keyword evidence="7" id="KW-0998">Cell outer membrane</keyword>
<comment type="caution">
    <text evidence="10">The sequence shown here is derived from an EMBL/GenBank/DDBJ whole genome shotgun (WGS) entry which is preliminary data.</text>
</comment>
<evidence type="ECO:0000256" key="1">
    <source>
        <dbReference type="ARBA" id="ARBA00004442"/>
    </source>
</evidence>
<dbReference type="SUPFAM" id="SSF56954">
    <property type="entry name" value="Outer membrane efflux proteins (OEP)"/>
    <property type="match status" value="1"/>
</dbReference>
<evidence type="ECO:0000313" key="10">
    <source>
        <dbReference type="EMBL" id="MBO3275890.1"/>
    </source>
</evidence>
<dbReference type="Pfam" id="PF02321">
    <property type="entry name" value="OEP"/>
    <property type="match status" value="2"/>
</dbReference>
<dbReference type="PANTHER" id="PTHR30026:SF20">
    <property type="entry name" value="OUTER MEMBRANE PROTEIN TOLC"/>
    <property type="match status" value="1"/>
</dbReference>
<comment type="subcellular location">
    <subcellularLocation>
        <location evidence="1">Cell outer membrane</location>
    </subcellularLocation>
</comment>
<dbReference type="Proteomes" id="UP000669060">
    <property type="component" value="Unassembled WGS sequence"/>
</dbReference>
<keyword evidence="6" id="KW-0472">Membrane</keyword>
<dbReference type="RefSeq" id="WP_208313909.1">
    <property type="nucleotide sequence ID" value="NZ_JAELYA010000004.1"/>
</dbReference>
<accession>A0ABS3TQE8</accession>